<dbReference type="EMBL" id="SNRW01011353">
    <property type="protein sequence ID" value="KAA6375277.1"/>
    <property type="molecule type" value="Genomic_DNA"/>
</dbReference>
<organism evidence="1 2">
    <name type="scientific">Streblomastix strix</name>
    <dbReference type="NCBI Taxonomy" id="222440"/>
    <lineage>
        <taxon>Eukaryota</taxon>
        <taxon>Metamonada</taxon>
        <taxon>Preaxostyla</taxon>
        <taxon>Oxymonadida</taxon>
        <taxon>Streblomastigidae</taxon>
        <taxon>Streblomastix</taxon>
    </lineage>
</organism>
<name>A0A5J4UY55_9EUKA</name>
<comment type="caution">
    <text evidence="1">The sequence shown here is derived from an EMBL/GenBank/DDBJ whole genome shotgun (WGS) entry which is preliminary data.</text>
</comment>
<reference evidence="1 2" key="1">
    <citation type="submission" date="2019-03" db="EMBL/GenBank/DDBJ databases">
        <title>Single cell metagenomics reveals metabolic interactions within the superorganism composed of flagellate Streblomastix strix and complex community of Bacteroidetes bacteria on its surface.</title>
        <authorList>
            <person name="Treitli S.C."/>
            <person name="Kolisko M."/>
            <person name="Husnik F."/>
            <person name="Keeling P."/>
            <person name="Hampl V."/>
        </authorList>
    </citation>
    <scope>NUCLEOTIDE SEQUENCE [LARGE SCALE GENOMIC DNA]</scope>
    <source>
        <strain evidence="1">ST1C</strain>
    </source>
</reference>
<proteinExistence type="predicted"/>
<sequence length="192" mass="22415">MVRRITLQLIALHIYTARLAPLFISFCSFNYKGLNDSEAEFLITWDQICEKLLLYSEQITSILENIYSIMADTDYWEIHNILVCIFDIRLDLEQYEEYYQSSTQSSSFSFPLIAHDEPIQYSIKEQNISLIRALTELAQKSREMAKQSYNKENGSIKLPHITNINFYSDIAYVCFNSMQPIFSACQRGNNIN</sequence>
<gene>
    <name evidence="1" type="ORF">EZS28_029196</name>
</gene>
<evidence type="ECO:0000313" key="1">
    <source>
        <dbReference type="EMBL" id="KAA6375277.1"/>
    </source>
</evidence>
<dbReference type="Proteomes" id="UP000324800">
    <property type="component" value="Unassembled WGS sequence"/>
</dbReference>
<protein>
    <submittedName>
        <fullName evidence="1">Uncharacterized protein</fullName>
    </submittedName>
</protein>
<evidence type="ECO:0000313" key="2">
    <source>
        <dbReference type="Proteomes" id="UP000324800"/>
    </source>
</evidence>
<accession>A0A5J4UY55</accession>
<dbReference type="AlphaFoldDB" id="A0A5J4UY55"/>